<accession>A0A660KXC6</accession>
<dbReference type="Pfam" id="PF11706">
    <property type="entry name" value="zf-CGNR"/>
    <property type="match status" value="1"/>
</dbReference>
<evidence type="ECO:0000259" key="1">
    <source>
        <dbReference type="Pfam" id="PF11706"/>
    </source>
</evidence>
<keyword evidence="3" id="KW-1185">Reference proteome</keyword>
<dbReference type="EMBL" id="RBIL01000002">
    <property type="protein sequence ID" value="RKQ86306.1"/>
    <property type="molecule type" value="Genomic_DNA"/>
</dbReference>
<organism evidence="2 3">
    <name type="scientific">Solirubrobacter pauli</name>
    <dbReference type="NCBI Taxonomy" id="166793"/>
    <lineage>
        <taxon>Bacteria</taxon>
        <taxon>Bacillati</taxon>
        <taxon>Actinomycetota</taxon>
        <taxon>Thermoleophilia</taxon>
        <taxon>Solirubrobacterales</taxon>
        <taxon>Solirubrobacteraceae</taxon>
        <taxon>Solirubrobacter</taxon>
    </lineage>
</organism>
<dbReference type="RefSeq" id="WP_211340087.1">
    <property type="nucleotide sequence ID" value="NZ_RBIL01000002.1"/>
</dbReference>
<dbReference type="PANTHER" id="PTHR35525:SF3">
    <property type="entry name" value="BLL6575 PROTEIN"/>
    <property type="match status" value="1"/>
</dbReference>
<dbReference type="SUPFAM" id="SSF160904">
    <property type="entry name" value="Jann2411-like"/>
    <property type="match status" value="1"/>
</dbReference>
<dbReference type="PANTHER" id="PTHR35525">
    <property type="entry name" value="BLL6575 PROTEIN"/>
    <property type="match status" value="1"/>
</dbReference>
<dbReference type="Pfam" id="PF07336">
    <property type="entry name" value="ABATE"/>
    <property type="match status" value="1"/>
</dbReference>
<name>A0A660KXC6_9ACTN</name>
<dbReference type="Gene3D" id="1.10.3300.10">
    <property type="entry name" value="Jann2411-like domain"/>
    <property type="match status" value="1"/>
</dbReference>
<dbReference type="InterPro" id="IPR010852">
    <property type="entry name" value="ABATE"/>
</dbReference>
<dbReference type="Proteomes" id="UP000278962">
    <property type="component" value="Unassembled WGS sequence"/>
</dbReference>
<sequence>MAIEDPRPLTGEPLPLDLLNTTWITGDGLHDLLADESGARHWLDGHGFTDAPAEPGPLREAREALRALLLDRDAVAGVNAVLARGGERPQLRAGGTVERAVVAAPEWRVPWACAARLVALLETHGGRVRACANDECVLWFLDTSRPGTRRWCSMAACGNRDKAVRHGRVRHR</sequence>
<dbReference type="InterPro" id="IPR021005">
    <property type="entry name" value="Znf_CGNR"/>
</dbReference>
<dbReference type="InterPro" id="IPR023286">
    <property type="entry name" value="ABATE_dom_sf"/>
</dbReference>
<gene>
    <name evidence="2" type="ORF">C8N24_4316</name>
</gene>
<reference evidence="2 3" key="1">
    <citation type="submission" date="2018-10" db="EMBL/GenBank/DDBJ databases">
        <title>Genomic Encyclopedia of Archaeal and Bacterial Type Strains, Phase II (KMG-II): from individual species to whole genera.</title>
        <authorList>
            <person name="Goeker M."/>
        </authorList>
    </citation>
    <scope>NUCLEOTIDE SEQUENCE [LARGE SCALE GENOMIC DNA]</scope>
    <source>
        <strain evidence="2 3">DSM 14954</strain>
    </source>
</reference>
<evidence type="ECO:0000313" key="3">
    <source>
        <dbReference type="Proteomes" id="UP000278962"/>
    </source>
</evidence>
<protein>
    <submittedName>
        <fullName evidence="2">Putative RNA-binding Zn ribbon-like protein</fullName>
    </submittedName>
</protein>
<feature type="domain" description="Zinc finger CGNR" evidence="1">
    <location>
        <begin position="127"/>
        <end position="166"/>
    </location>
</feature>
<proteinExistence type="predicted"/>
<evidence type="ECO:0000313" key="2">
    <source>
        <dbReference type="EMBL" id="RKQ86306.1"/>
    </source>
</evidence>
<dbReference type="AlphaFoldDB" id="A0A660KXC6"/>
<comment type="caution">
    <text evidence="2">The sequence shown here is derived from an EMBL/GenBank/DDBJ whole genome shotgun (WGS) entry which is preliminary data.</text>
</comment>